<dbReference type="STRING" id="335541.Swol_1522"/>
<keyword evidence="2" id="KW-0813">Transport</keyword>
<evidence type="ECO:0000256" key="2">
    <source>
        <dbReference type="ARBA" id="ARBA00022448"/>
    </source>
</evidence>
<feature type="domain" description="NapC/NirT cytochrome c N-terminal" evidence="7">
    <location>
        <begin position="14"/>
        <end position="124"/>
    </location>
</feature>
<dbReference type="InterPro" id="IPR036280">
    <property type="entry name" value="Multihaem_cyt_sf"/>
</dbReference>
<organism evidence="8 9">
    <name type="scientific">Syntrophomonas wolfei subsp. wolfei (strain DSM 2245B / Goettingen)</name>
    <dbReference type="NCBI Taxonomy" id="335541"/>
    <lineage>
        <taxon>Bacteria</taxon>
        <taxon>Bacillati</taxon>
        <taxon>Bacillota</taxon>
        <taxon>Clostridia</taxon>
        <taxon>Eubacteriales</taxon>
        <taxon>Syntrophomonadaceae</taxon>
        <taxon>Syntrophomonas</taxon>
    </lineage>
</organism>
<evidence type="ECO:0000256" key="5">
    <source>
        <dbReference type="ARBA" id="ARBA00022982"/>
    </source>
</evidence>
<dbReference type="InterPro" id="IPR038266">
    <property type="entry name" value="NapC/NirT_cytc_sf"/>
</dbReference>
<evidence type="ECO:0000256" key="1">
    <source>
        <dbReference type="ARBA" id="ARBA00004196"/>
    </source>
</evidence>
<dbReference type="Pfam" id="PF03264">
    <property type="entry name" value="Cytochrom_NNT"/>
    <property type="match status" value="1"/>
</dbReference>
<dbReference type="eggNOG" id="COG3005">
    <property type="taxonomic scope" value="Bacteria"/>
</dbReference>
<dbReference type="Proteomes" id="UP000001968">
    <property type="component" value="Chromosome"/>
</dbReference>
<dbReference type="GO" id="GO:0016491">
    <property type="term" value="F:oxidoreductase activity"/>
    <property type="evidence" value="ECO:0007669"/>
    <property type="project" value="UniProtKB-KW"/>
</dbReference>
<comment type="subcellular location">
    <subcellularLocation>
        <location evidence="1">Cell envelope</location>
    </subcellularLocation>
</comment>
<evidence type="ECO:0000256" key="6">
    <source>
        <dbReference type="ARBA" id="ARBA00023004"/>
    </source>
</evidence>
<dbReference type="Gene3D" id="1.10.3820.10">
    <property type="entry name" value="Di-heme elbow motif domain"/>
    <property type="match status" value="1"/>
</dbReference>
<evidence type="ECO:0000256" key="3">
    <source>
        <dbReference type="ARBA" id="ARBA00022617"/>
    </source>
</evidence>
<keyword evidence="6" id="KW-0408">Iron</keyword>
<dbReference type="KEGG" id="swo:Swol_1522"/>
<dbReference type="GO" id="GO:0046872">
    <property type="term" value="F:metal ion binding"/>
    <property type="evidence" value="ECO:0007669"/>
    <property type="project" value="UniProtKB-KW"/>
</dbReference>
<dbReference type="InterPro" id="IPR005126">
    <property type="entry name" value="NapC/NirT_cyt_c_N"/>
</dbReference>
<proteinExistence type="predicted"/>
<reference evidence="9" key="1">
    <citation type="journal article" date="2010" name="Environ. Microbiol.">
        <title>The genome of Syntrophomonas wolfei: new insights into syntrophic metabolism and biohydrogen production.</title>
        <authorList>
            <person name="Sieber J.R."/>
            <person name="Sims D.R."/>
            <person name="Han C."/>
            <person name="Kim E."/>
            <person name="Lykidis A."/>
            <person name="Lapidus A.L."/>
            <person name="McDonnald E."/>
            <person name="Rohlin L."/>
            <person name="Culley D.E."/>
            <person name="Gunsalus R."/>
            <person name="McInerney M.J."/>
        </authorList>
    </citation>
    <scope>NUCLEOTIDE SEQUENCE [LARGE SCALE GENOMIC DNA]</scope>
    <source>
        <strain evidence="9">DSM 2245B / Goettingen</strain>
    </source>
</reference>
<evidence type="ECO:0000256" key="4">
    <source>
        <dbReference type="ARBA" id="ARBA00022723"/>
    </source>
</evidence>
<name>Q0AWS9_SYNWW</name>
<keyword evidence="9" id="KW-1185">Reference proteome</keyword>
<dbReference type="EMBL" id="CP000448">
    <property type="protein sequence ID" value="ABI68825.1"/>
    <property type="molecule type" value="Genomic_DNA"/>
</dbReference>
<keyword evidence="4" id="KW-0479">Metal-binding</keyword>
<evidence type="ECO:0000313" key="9">
    <source>
        <dbReference type="Proteomes" id="UP000001968"/>
    </source>
</evidence>
<gene>
    <name evidence="8" type="ordered locus">Swol_1522</name>
</gene>
<keyword evidence="3" id="KW-0349">Heme</keyword>
<evidence type="ECO:0000313" key="8">
    <source>
        <dbReference type="EMBL" id="ABI68825.1"/>
    </source>
</evidence>
<evidence type="ECO:0000259" key="7">
    <source>
        <dbReference type="Pfam" id="PF03264"/>
    </source>
</evidence>
<sequence length="125" mass="13746">MMLTVKIPALGLAEADFCGSCHLMDEQVSSYLHSPHRNVANCGDCHDPHALVTGSAYAAYSGARDVYRVVTNSAPLEIRTTNLSKKILQENCMRCHGDLMGDIADTSHNGGDYCFHCHQEIVHER</sequence>
<dbReference type="AlphaFoldDB" id="Q0AWS9"/>
<dbReference type="GO" id="GO:0030313">
    <property type="term" value="C:cell envelope"/>
    <property type="evidence" value="ECO:0007669"/>
    <property type="project" value="UniProtKB-SubCell"/>
</dbReference>
<dbReference type="EC" id="1.10.2.-" evidence="8"/>
<dbReference type="SUPFAM" id="SSF48695">
    <property type="entry name" value="Multiheme cytochromes"/>
    <property type="match status" value="1"/>
</dbReference>
<protein>
    <submittedName>
        <fullName evidence="8">Respiratory nitrite reductase specific menaquinol--cytochrome-c reductase (NrfH)</fullName>
        <ecNumber evidence="8">1.10.2.-</ecNumber>
    </submittedName>
</protein>
<keyword evidence="5" id="KW-0249">Electron transport</keyword>
<dbReference type="HOGENOM" id="CLU_096753_0_1_9"/>
<accession>Q0AWS9</accession>
<keyword evidence="8" id="KW-0560">Oxidoreductase</keyword>